<evidence type="ECO:0000313" key="2">
    <source>
        <dbReference type="EMBL" id="KRV49202.1"/>
    </source>
</evidence>
<name>A0A0T6LTN8_WENVI</name>
<keyword evidence="1" id="KW-1133">Transmembrane helix</keyword>
<proteinExistence type="predicted"/>
<sequence length="144" mass="14822">MTRTSADPLAGRATPAHRVWPPLGVLAAAAAAVALVGVVDPHEPGHYPVCPLFRATGISCFACGGLRAVHALAHGDPAAAFGDNALVPLALAGGAALWTAWLVNAVRGRETEVRFRPLYAWLLGAVALSFMIVRNLPFGAGLAP</sequence>
<dbReference type="EMBL" id="LLZU01000013">
    <property type="protein sequence ID" value="KRV49202.1"/>
    <property type="molecule type" value="Genomic_DNA"/>
</dbReference>
<accession>A0A0T6LTN8</accession>
<dbReference type="InterPro" id="IPR021215">
    <property type="entry name" value="DUF2752"/>
</dbReference>
<feature type="transmembrane region" description="Helical" evidence="1">
    <location>
        <begin position="20"/>
        <end position="39"/>
    </location>
</feature>
<evidence type="ECO:0000313" key="3">
    <source>
        <dbReference type="Proteomes" id="UP000050867"/>
    </source>
</evidence>
<feature type="transmembrane region" description="Helical" evidence="1">
    <location>
        <begin position="85"/>
        <end position="106"/>
    </location>
</feature>
<gene>
    <name evidence="2" type="ORF">AQ490_03040</name>
</gene>
<evidence type="ECO:0008006" key="4">
    <source>
        <dbReference type="Google" id="ProtNLM"/>
    </source>
</evidence>
<dbReference type="AlphaFoldDB" id="A0A0T6LTN8"/>
<keyword evidence="3" id="KW-1185">Reference proteome</keyword>
<reference evidence="2 3" key="1">
    <citation type="submission" date="2015-10" db="EMBL/GenBank/DDBJ databases">
        <title>Draft genome sequence of pyrrolomycin-producing Streptomyces vitaminophilus.</title>
        <authorList>
            <person name="Graham D.E."/>
            <person name="Mahan K.M."/>
            <person name="Klingeman D.M."/>
            <person name="Hettich R.L."/>
            <person name="Parry R.J."/>
        </authorList>
    </citation>
    <scope>NUCLEOTIDE SEQUENCE [LARGE SCALE GENOMIC DNA]</scope>
    <source>
        <strain evidence="2 3">ATCC 31673</strain>
    </source>
</reference>
<dbReference type="STRING" id="76728.AQ490_03040"/>
<feature type="transmembrane region" description="Helical" evidence="1">
    <location>
        <begin position="118"/>
        <end position="136"/>
    </location>
</feature>
<keyword evidence="1" id="KW-0812">Transmembrane</keyword>
<comment type="caution">
    <text evidence="2">The sequence shown here is derived from an EMBL/GenBank/DDBJ whole genome shotgun (WGS) entry which is preliminary data.</text>
</comment>
<dbReference type="Proteomes" id="UP000050867">
    <property type="component" value="Unassembled WGS sequence"/>
</dbReference>
<keyword evidence="1" id="KW-0472">Membrane</keyword>
<dbReference type="RefSeq" id="WP_018382760.1">
    <property type="nucleotide sequence ID" value="NZ_LLZU01000013.1"/>
</dbReference>
<protein>
    <recommendedName>
        <fullName evidence="4">DUF2752 domain-containing protein</fullName>
    </recommendedName>
</protein>
<dbReference type="eggNOG" id="ENOG5032Y7G">
    <property type="taxonomic scope" value="Bacteria"/>
</dbReference>
<evidence type="ECO:0000256" key="1">
    <source>
        <dbReference type="SAM" id="Phobius"/>
    </source>
</evidence>
<dbReference type="Pfam" id="PF10825">
    <property type="entry name" value="DUF2752"/>
    <property type="match status" value="1"/>
</dbReference>
<organism evidence="2 3">
    <name type="scientific">Wenjunlia vitaminophila</name>
    <name type="common">Streptomyces vitaminophilus</name>
    <dbReference type="NCBI Taxonomy" id="76728"/>
    <lineage>
        <taxon>Bacteria</taxon>
        <taxon>Bacillati</taxon>
        <taxon>Actinomycetota</taxon>
        <taxon>Actinomycetes</taxon>
        <taxon>Kitasatosporales</taxon>
        <taxon>Streptomycetaceae</taxon>
        <taxon>Wenjunlia</taxon>
    </lineage>
</organism>